<feature type="compositionally biased region" description="Polar residues" evidence="1">
    <location>
        <begin position="407"/>
        <end position="426"/>
    </location>
</feature>
<feature type="compositionally biased region" description="Low complexity" evidence="1">
    <location>
        <begin position="159"/>
        <end position="168"/>
    </location>
</feature>
<feature type="region of interest" description="Disordered" evidence="1">
    <location>
        <begin position="323"/>
        <end position="462"/>
    </location>
</feature>
<feature type="compositionally biased region" description="Polar residues" evidence="1">
    <location>
        <begin position="38"/>
        <end position="55"/>
    </location>
</feature>
<accession>A0A671QSA9</accession>
<feature type="compositionally biased region" description="Low complexity" evidence="1">
    <location>
        <begin position="70"/>
        <end position="144"/>
    </location>
</feature>
<name>A0A671QSA9_9TELE</name>
<feature type="compositionally biased region" description="Polar residues" evidence="1">
    <location>
        <begin position="223"/>
        <end position="267"/>
    </location>
</feature>
<feature type="region of interest" description="Disordered" evidence="1">
    <location>
        <begin position="218"/>
        <end position="267"/>
    </location>
</feature>
<evidence type="ECO:0000256" key="1">
    <source>
        <dbReference type="SAM" id="MobiDB-lite"/>
    </source>
</evidence>
<dbReference type="Proteomes" id="UP000472260">
    <property type="component" value="Unassembled WGS sequence"/>
</dbReference>
<feature type="compositionally biased region" description="Polar residues" evidence="1">
    <location>
        <begin position="543"/>
        <end position="565"/>
    </location>
</feature>
<sequence length="615" mass="62589">MANKLDSLPLGVSGQSTNVQSSPNVSTSSTQSRSGTQLATSSHFIPVQGGSSSVRLSLKPQGTLGPYPISSPQSTSSQPTSALSSRKQYNSASQGSGSQFGASTGFASQGMSSSYSGSVQSQGTTSQFAPGSLSSYPGLSLSSPQAGPFTVQGSRKQLTSTYTGSSGTQVGSSTLFTLHGSTAYGGSRQPQDTASPFTPSSPYESVYCKCVLSPQGVDRHSTSVRSSQKQFTSSYGAQSGSSTPFTLQGSITFDGSPQPQGTASQFAPVSPSYLSVLSPSQGVASQSTIWGSPKQLTSTFAGSSDTQAGSSTPFILGSVQSQGTRNQFAPGSSPYASVSLSSPEAGPSTTVQGSRKRFTYTYTGSSGTQTGSTPFTLHGSTAYGGSRQTQDAESQYAPASSPYAGVSLSSPQAGQSTTVQSSRKWFTSTYTGSSGTQTGSTPFTLHGSTAYGGSRQTQDAASQFAHGSSFPYATYQGHSVSQSQKSQRWQPSAARWTPVIQTSDAAASQGSSSSQSSPMQFSSLSSAGGSSSRVSGPFVSAPGGSTSYGGSFQSQSLSTKYTPGSQLLPYVPSVAGQGTSSASSEVLSSHSSVNNQNAPAPSRSSSSSHFYSVKG</sequence>
<proteinExistence type="predicted"/>
<protein>
    <submittedName>
        <fullName evidence="2">Uncharacterized protein</fullName>
    </submittedName>
</protein>
<organism evidence="2 3">
    <name type="scientific">Sinocyclocheilus anshuiensis</name>
    <dbReference type="NCBI Taxonomy" id="1608454"/>
    <lineage>
        <taxon>Eukaryota</taxon>
        <taxon>Metazoa</taxon>
        <taxon>Chordata</taxon>
        <taxon>Craniata</taxon>
        <taxon>Vertebrata</taxon>
        <taxon>Euteleostomi</taxon>
        <taxon>Actinopterygii</taxon>
        <taxon>Neopterygii</taxon>
        <taxon>Teleostei</taxon>
        <taxon>Ostariophysi</taxon>
        <taxon>Cypriniformes</taxon>
        <taxon>Cyprinidae</taxon>
        <taxon>Cyprininae</taxon>
        <taxon>Sinocyclocheilus</taxon>
    </lineage>
</organism>
<feature type="region of interest" description="Disordered" evidence="1">
    <location>
        <begin position="502"/>
        <end position="615"/>
    </location>
</feature>
<dbReference type="Ensembl" id="ENSSANT00000077132.1">
    <property type="protein sequence ID" value="ENSSANP00000072553.1"/>
    <property type="gene ID" value="ENSSANG00000036202.1"/>
</dbReference>
<reference evidence="2" key="1">
    <citation type="submission" date="2025-08" db="UniProtKB">
        <authorList>
            <consortium name="Ensembl"/>
        </authorList>
    </citation>
    <scope>IDENTIFICATION</scope>
</reference>
<feature type="compositionally biased region" description="Low complexity" evidence="1">
    <location>
        <begin position="359"/>
        <end position="373"/>
    </location>
</feature>
<feature type="compositionally biased region" description="Low complexity" evidence="1">
    <location>
        <begin position="427"/>
        <end position="441"/>
    </location>
</feature>
<feature type="compositionally biased region" description="Low complexity" evidence="1">
    <location>
        <begin position="330"/>
        <end position="343"/>
    </location>
</feature>
<evidence type="ECO:0000313" key="2">
    <source>
        <dbReference type="Ensembl" id="ENSSANP00000072553.1"/>
    </source>
</evidence>
<feature type="compositionally biased region" description="Low complexity" evidence="1">
    <location>
        <begin position="15"/>
        <end position="37"/>
    </location>
</feature>
<feature type="compositionally biased region" description="Low complexity" evidence="1">
    <location>
        <begin position="580"/>
        <end position="592"/>
    </location>
</feature>
<reference evidence="2" key="2">
    <citation type="submission" date="2025-09" db="UniProtKB">
        <authorList>
            <consortium name="Ensembl"/>
        </authorList>
    </citation>
    <scope>IDENTIFICATION</scope>
</reference>
<feature type="region of interest" description="Disordered" evidence="1">
    <location>
        <begin position="1"/>
        <end position="168"/>
    </location>
</feature>
<dbReference type="AlphaFoldDB" id="A0A671QSA9"/>
<feature type="compositionally biased region" description="Low complexity" evidence="1">
    <location>
        <begin position="502"/>
        <end position="536"/>
    </location>
</feature>
<evidence type="ECO:0000313" key="3">
    <source>
        <dbReference type="Proteomes" id="UP000472260"/>
    </source>
</evidence>
<keyword evidence="3" id="KW-1185">Reference proteome</keyword>